<evidence type="ECO:0000313" key="1">
    <source>
        <dbReference type="EMBL" id="KAI7739612.1"/>
    </source>
</evidence>
<name>A0AAD5CDI2_AMBAR</name>
<proteinExistence type="predicted"/>
<dbReference type="Proteomes" id="UP001206925">
    <property type="component" value="Unassembled WGS sequence"/>
</dbReference>
<protein>
    <submittedName>
        <fullName evidence="1">Uncharacterized protein</fullName>
    </submittedName>
</protein>
<organism evidence="1 2">
    <name type="scientific">Ambrosia artemisiifolia</name>
    <name type="common">Common ragweed</name>
    <dbReference type="NCBI Taxonomy" id="4212"/>
    <lineage>
        <taxon>Eukaryota</taxon>
        <taxon>Viridiplantae</taxon>
        <taxon>Streptophyta</taxon>
        <taxon>Embryophyta</taxon>
        <taxon>Tracheophyta</taxon>
        <taxon>Spermatophyta</taxon>
        <taxon>Magnoliopsida</taxon>
        <taxon>eudicotyledons</taxon>
        <taxon>Gunneridae</taxon>
        <taxon>Pentapetalae</taxon>
        <taxon>asterids</taxon>
        <taxon>campanulids</taxon>
        <taxon>Asterales</taxon>
        <taxon>Asteraceae</taxon>
        <taxon>Asteroideae</taxon>
        <taxon>Heliantheae alliance</taxon>
        <taxon>Heliantheae</taxon>
        <taxon>Ambrosia</taxon>
    </lineage>
</organism>
<keyword evidence="2" id="KW-1185">Reference proteome</keyword>
<dbReference type="AlphaFoldDB" id="A0AAD5CDI2"/>
<gene>
    <name evidence="1" type="ORF">M8C21_032857</name>
</gene>
<dbReference type="EMBL" id="JAMZMK010008602">
    <property type="protein sequence ID" value="KAI7739612.1"/>
    <property type="molecule type" value="Genomic_DNA"/>
</dbReference>
<evidence type="ECO:0000313" key="2">
    <source>
        <dbReference type="Proteomes" id="UP001206925"/>
    </source>
</evidence>
<sequence length="87" mass="9912">MGKIKTKEILSRCYLQREVPLSMFIDSRRSLLPYFTLSPSNCHKMLLSIYDSREGVPGIADGFGPYAFRNEELIVCGELQLKTTYSS</sequence>
<accession>A0AAD5CDI2</accession>
<comment type="caution">
    <text evidence="1">The sequence shown here is derived from an EMBL/GenBank/DDBJ whole genome shotgun (WGS) entry which is preliminary data.</text>
</comment>
<reference evidence="1" key="1">
    <citation type="submission" date="2022-06" db="EMBL/GenBank/DDBJ databases">
        <title>Uncovering the hologenomic basis of an extraordinary plant invasion.</title>
        <authorList>
            <person name="Bieker V.C."/>
            <person name="Martin M.D."/>
            <person name="Gilbert T."/>
            <person name="Hodgins K."/>
            <person name="Battlay P."/>
            <person name="Petersen B."/>
            <person name="Wilson J."/>
        </authorList>
    </citation>
    <scope>NUCLEOTIDE SEQUENCE</scope>
    <source>
        <strain evidence="1">AA19_3_7</strain>
        <tissue evidence="1">Leaf</tissue>
    </source>
</reference>